<reference evidence="2" key="2">
    <citation type="journal article" date="2021" name="PeerJ">
        <title>Extensive microbial diversity within the chicken gut microbiome revealed by metagenomics and culture.</title>
        <authorList>
            <person name="Gilroy R."/>
            <person name="Ravi A."/>
            <person name="Getino M."/>
            <person name="Pursley I."/>
            <person name="Horton D.L."/>
            <person name="Alikhan N.F."/>
            <person name="Baker D."/>
            <person name="Gharbi K."/>
            <person name="Hall N."/>
            <person name="Watson M."/>
            <person name="Adriaenssens E.M."/>
            <person name="Foster-Nyarko E."/>
            <person name="Jarju S."/>
            <person name="Secka A."/>
            <person name="Antonio M."/>
            <person name="Oren A."/>
            <person name="Chaudhuri R.R."/>
            <person name="La Ragione R."/>
            <person name="Hildebrand F."/>
            <person name="Pallen M.J."/>
        </authorList>
    </citation>
    <scope>NUCLEOTIDE SEQUENCE</scope>
    <source>
        <strain evidence="2">CHK195-12923</strain>
    </source>
</reference>
<comment type="caution">
    <text evidence="2">The sequence shown here is derived from an EMBL/GenBank/DDBJ whole genome shotgun (WGS) entry which is preliminary data.</text>
</comment>
<proteinExistence type="predicted"/>
<feature type="transmembrane region" description="Helical" evidence="1">
    <location>
        <begin position="12"/>
        <end position="35"/>
    </location>
</feature>
<dbReference type="EMBL" id="DVNE01000037">
    <property type="protein sequence ID" value="HIU61742.1"/>
    <property type="molecule type" value="Genomic_DNA"/>
</dbReference>
<dbReference type="Proteomes" id="UP000824110">
    <property type="component" value="Unassembled WGS sequence"/>
</dbReference>
<evidence type="ECO:0000313" key="3">
    <source>
        <dbReference type="Proteomes" id="UP000824110"/>
    </source>
</evidence>
<dbReference type="AlphaFoldDB" id="A0A9D1MK36"/>
<feature type="transmembrane region" description="Helical" evidence="1">
    <location>
        <begin position="47"/>
        <end position="67"/>
    </location>
</feature>
<reference evidence="2" key="1">
    <citation type="submission" date="2020-10" db="EMBL/GenBank/DDBJ databases">
        <authorList>
            <person name="Gilroy R."/>
        </authorList>
    </citation>
    <scope>NUCLEOTIDE SEQUENCE</scope>
    <source>
        <strain evidence="2">CHK195-12923</strain>
    </source>
</reference>
<keyword evidence="1" id="KW-0812">Transmembrane</keyword>
<feature type="transmembrane region" description="Helical" evidence="1">
    <location>
        <begin position="87"/>
        <end position="106"/>
    </location>
</feature>
<accession>A0A9D1MK36</accession>
<sequence>MNDKKHNKIKRVLKIIGPIVLVCGLALAITGIVDFGTSAGRGESPTLFWLTFIGLPMTAAGAISTAYTSSTRLPYITSIQNIQKMRCLCNAFLFLLLKFYRLFMWLKIQNRK</sequence>
<name>A0A9D1MK36_9FIRM</name>
<gene>
    <name evidence="2" type="ORF">IAB69_03745</name>
</gene>
<keyword evidence="1" id="KW-0472">Membrane</keyword>
<organism evidence="2 3">
    <name type="scientific">Candidatus Coproplasma excrementigallinarum</name>
    <dbReference type="NCBI Taxonomy" id="2840747"/>
    <lineage>
        <taxon>Bacteria</taxon>
        <taxon>Bacillati</taxon>
        <taxon>Bacillota</taxon>
        <taxon>Clostridia</taxon>
        <taxon>Eubacteriales</taxon>
        <taxon>Candidatus Coproplasma</taxon>
    </lineage>
</organism>
<evidence type="ECO:0000256" key="1">
    <source>
        <dbReference type="SAM" id="Phobius"/>
    </source>
</evidence>
<evidence type="ECO:0000313" key="2">
    <source>
        <dbReference type="EMBL" id="HIU61742.1"/>
    </source>
</evidence>
<keyword evidence="1" id="KW-1133">Transmembrane helix</keyword>
<protein>
    <submittedName>
        <fullName evidence="2">Uncharacterized protein</fullName>
    </submittedName>
</protein>